<evidence type="ECO:0000256" key="13">
    <source>
        <dbReference type="ARBA" id="ARBA00023242"/>
    </source>
</evidence>
<dbReference type="InterPro" id="IPR010285">
    <property type="entry name" value="DNA_helicase_pif1-like_DEAD"/>
</dbReference>
<dbReference type="Proteomes" id="UP001365542">
    <property type="component" value="Unassembled WGS sequence"/>
</dbReference>
<evidence type="ECO:0000313" key="19">
    <source>
        <dbReference type="Proteomes" id="UP001365542"/>
    </source>
</evidence>
<dbReference type="EC" id="5.6.2.3" evidence="15"/>
<evidence type="ECO:0000256" key="2">
    <source>
        <dbReference type="ARBA" id="ARBA00004604"/>
    </source>
</evidence>
<sequence>MWRGYRRGTGAVEAVALQNSFLRVVRSLNTPFAARSLSCCFGRVNPNNHFNHLHPRLHLHLHHSFRYYYSPSPTPSSSCSNTPAVHIQYNNNLDRIGNLNHRLYLPFAERVFSPYKTDTNINYPFFDEPRTTTTSTLSQLTPPPVLPPNFFSFASSLPSAYPDIATMFRPPAGNGPPKQSTLSFSNKPLPKPSLKSLTSRPGPAKPLPPSGLNSLPSRTPSVPSVPPTKQPVQRVASSLGKRHAGSQEALRQALQSENSFADEPAKIEDDKAPRTAKDALKQAVYWEEDDFEFDDMDLVELGLSNSSSSCKPANQTSNIIIPPKKTQFNPKLETAPSSSANEWQKQFKMSPEASTKAKDVTSIQKQQQQQPSEPASKKRRTLPWQAKEEAEKKAREAAELAAILTVEKYQTPQSAKTTSSLPWDKTASAVKAAKLDLKGKLQQKRALSTASLGGQGGARGQKPTRHYMSNEQSHVLDMVVNEGKSVFFTGSAGTGKSVLLREIITGLRKKHKNYDSVAITASTGLAACNIGGVTLHSFSGIGLGREPVEQLVKKIRRVPKSKQRWLRTKVLIIDEISMVDGDLFDKLEGVARTLKNNGRPFGGIQLVVTGDFFQLPPVPDNGRMAKFAFEANTWANCVDHTILLTHIFRQKDPVFAAMLNEMRLGMLSPASVANFKKLNRKLQFDDGLQATELFPTRREVDNANNAQLRTLKTASEVYTAQDESAILDAQQREKLLSNCMAPQTLELKVGAQVMLVKNMDETLVNGSLGRIISFVSEKTFNMAEESGTADVIFGSQDGEEYGIMSRDQKAIFERYSNEQSNTSTAKKYPLVQWSIADGTQRRTLVLPEAWKFELPTGEVQASRKQVPLILAWALSIHKAQGQTLDRVKVDLNKVFEKGQAYVALSRATTQEGLQVLNFDARKVMAHDKVRAFYKSLTSAEAAAAGTSVSAANNTVGKVDDEDDGFPDDDELEELHGAAATTKLRQFAYS</sequence>
<dbReference type="GO" id="GO:0005730">
    <property type="term" value="C:nucleolus"/>
    <property type="evidence" value="ECO:0007669"/>
    <property type="project" value="UniProtKB-SubCell"/>
</dbReference>
<dbReference type="EMBL" id="JAVHJO010000011">
    <property type="protein sequence ID" value="KAK6533385.1"/>
    <property type="molecule type" value="Genomic_DNA"/>
</dbReference>
<dbReference type="SMART" id="SM00382">
    <property type="entry name" value="AAA"/>
    <property type="match status" value="1"/>
</dbReference>
<keyword evidence="8 15" id="KW-0238">DNA-binding</keyword>
<dbReference type="GO" id="GO:0000723">
    <property type="term" value="P:telomere maintenance"/>
    <property type="evidence" value="ECO:0007669"/>
    <property type="project" value="InterPro"/>
</dbReference>
<dbReference type="GO" id="GO:0003697">
    <property type="term" value="F:single-stranded DNA binding"/>
    <property type="evidence" value="ECO:0007669"/>
    <property type="project" value="UniProtKB-ARBA"/>
</dbReference>
<proteinExistence type="inferred from homology"/>
<dbReference type="Pfam" id="PF21530">
    <property type="entry name" value="Pif1_2B_dom"/>
    <property type="match status" value="1"/>
</dbReference>
<feature type="region of interest" description="Disordered" evidence="16">
    <location>
        <begin position="167"/>
        <end position="274"/>
    </location>
</feature>
<feature type="compositionally biased region" description="Polar residues" evidence="16">
    <location>
        <begin position="335"/>
        <end position="344"/>
    </location>
</feature>
<dbReference type="GO" id="GO:0005739">
    <property type="term" value="C:mitochondrion"/>
    <property type="evidence" value="ECO:0007669"/>
    <property type="project" value="UniProtKB-SubCell"/>
</dbReference>
<comment type="similarity">
    <text evidence="15">Belongs to the helicase family. PIF1 subfamily.</text>
</comment>
<evidence type="ECO:0000256" key="11">
    <source>
        <dbReference type="ARBA" id="ARBA00023204"/>
    </source>
</evidence>
<evidence type="ECO:0000256" key="9">
    <source>
        <dbReference type="ARBA" id="ARBA00023128"/>
    </source>
</evidence>
<feature type="region of interest" description="Disordered" evidence="16">
    <location>
        <begin position="446"/>
        <end position="465"/>
    </location>
</feature>
<keyword evidence="6 15" id="KW-0347">Helicase</keyword>
<evidence type="ECO:0000256" key="7">
    <source>
        <dbReference type="ARBA" id="ARBA00022840"/>
    </source>
</evidence>
<keyword evidence="13 15" id="KW-0539">Nucleus</keyword>
<evidence type="ECO:0000256" key="16">
    <source>
        <dbReference type="SAM" id="MobiDB-lite"/>
    </source>
</evidence>
<gene>
    <name evidence="15" type="primary">PIF1</name>
    <name evidence="18" type="ORF">TWF694_011916</name>
</gene>
<dbReference type="CDD" id="cd18037">
    <property type="entry name" value="DEXSc_Pif1_like"/>
    <property type="match status" value="1"/>
</dbReference>
<feature type="DNA-binding region" evidence="15">
    <location>
        <begin position="899"/>
        <end position="918"/>
    </location>
</feature>
<dbReference type="InterPro" id="IPR051055">
    <property type="entry name" value="PIF1_helicase"/>
</dbReference>
<organism evidence="18 19">
    <name type="scientific">Orbilia ellipsospora</name>
    <dbReference type="NCBI Taxonomy" id="2528407"/>
    <lineage>
        <taxon>Eukaryota</taxon>
        <taxon>Fungi</taxon>
        <taxon>Dikarya</taxon>
        <taxon>Ascomycota</taxon>
        <taxon>Pezizomycotina</taxon>
        <taxon>Orbiliomycetes</taxon>
        <taxon>Orbiliales</taxon>
        <taxon>Orbiliaceae</taxon>
        <taxon>Orbilia</taxon>
    </lineage>
</organism>
<keyword evidence="4 15" id="KW-0227">DNA damage</keyword>
<dbReference type="PANTHER" id="PTHR47642">
    <property type="entry name" value="ATP-DEPENDENT DNA HELICASE"/>
    <property type="match status" value="1"/>
</dbReference>
<comment type="subunit">
    <text evidence="15">Monomer.</text>
</comment>
<evidence type="ECO:0000256" key="1">
    <source>
        <dbReference type="ARBA" id="ARBA00001946"/>
    </source>
</evidence>
<keyword evidence="3 15" id="KW-0547">Nucleotide-binding</keyword>
<keyword evidence="11 15" id="KW-0234">DNA repair</keyword>
<comment type="caution">
    <text evidence="18">The sequence shown here is derived from an EMBL/GenBank/DDBJ whole genome shotgun (WGS) entry which is preliminary data.</text>
</comment>
<keyword evidence="7 15" id="KW-0067">ATP-binding</keyword>
<dbReference type="Gene3D" id="3.40.50.300">
    <property type="entry name" value="P-loop containing nucleotide triphosphate hydrolases"/>
    <property type="match status" value="2"/>
</dbReference>
<evidence type="ECO:0000256" key="14">
    <source>
        <dbReference type="ARBA" id="ARBA00048954"/>
    </source>
</evidence>
<dbReference type="SUPFAM" id="SSF52540">
    <property type="entry name" value="P-loop containing nucleoside triphosphate hydrolases"/>
    <property type="match status" value="2"/>
</dbReference>
<comment type="catalytic activity">
    <reaction evidence="14 15">
        <text>ATP + H2O = ADP + phosphate + H(+)</text>
        <dbReference type="Rhea" id="RHEA:13065"/>
        <dbReference type="ChEBI" id="CHEBI:15377"/>
        <dbReference type="ChEBI" id="CHEBI:15378"/>
        <dbReference type="ChEBI" id="CHEBI:30616"/>
        <dbReference type="ChEBI" id="CHEBI:43474"/>
        <dbReference type="ChEBI" id="CHEBI:456216"/>
        <dbReference type="EC" id="5.6.2.3"/>
    </reaction>
</comment>
<feature type="region of interest" description="Disordered" evidence="16">
    <location>
        <begin position="324"/>
        <end position="393"/>
    </location>
</feature>
<evidence type="ECO:0000256" key="4">
    <source>
        <dbReference type="ARBA" id="ARBA00022763"/>
    </source>
</evidence>
<dbReference type="FunFam" id="3.40.50.300:FF:001226">
    <property type="entry name" value="ATP-dependent DNA helicase PIF1"/>
    <property type="match status" value="1"/>
</dbReference>
<reference evidence="18 19" key="1">
    <citation type="submission" date="2019-10" db="EMBL/GenBank/DDBJ databases">
        <authorList>
            <person name="Palmer J.M."/>
        </authorList>
    </citation>
    <scope>NUCLEOTIDE SEQUENCE [LARGE SCALE GENOMIC DNA]</scope>
    <source>
        <strain evidence="18 19">TWF694</strain>
    </source>
</reference>
<evidence type="ECO:0000256" key="6">
    <source>
        <dbReference type="ARBA" id="ARBA00022806"/>
    </source>
</evidence>
<comment type="function">
    <text evidence="15">DNA-dependent ATPase and 5'-3' DNA helicase required for the maintenance of both mitochondrial and nuclear genome stability.</text>
</comment>
<feature type="compositionally biased region" description="Polar residues" evidence="16">
    <location>
        <begin position="177"/>
        <end position="186"/>
    </location>
</feature>
<dbReference type="PANTHER" id="PTHR47642:SF5">
    <property type="entry name" value="ATP-DEPENDENT DNA HELICASE"/>
    <property type="match status" value="1"/>
</dbReference>
<evidence type="ECO:0000256" key="12">
    <source>
        <dbReference type="ARBA" id="ARBA00023235"/>
    </source>
</evidence>
<dbReference type="InterPro" id="IPR027417">
    <property type="entry name" value="P-loop_NTPase"/>
</dbReference>
<protein>
    <recommendedName>
        <fullName evidence="15">ATP-dependent DNA helicase PIF1</fullName>
        <ecNumber evidence="15">5.6.2.3</ecNumber>
    </recommendedName>
    <alternativeName>
        <fullName evidence="15">DNA 5'-3' helicase PIF1</fullName>
    </alternativeName>
    <alternativeName>
        <fullName evidence="15">DNA repair and recombination helicase PIF1</fullName>
    </alternativeName>
</protein>
<feature type="domain" description="AAA+ ATPase" evidence="17">
    <location>
        <begin position="482"/>
        <end position="648"/>
    </location>
</feature>
<feature type="binding site" evidence="15">
    <location>
        <begin position="490"/>
        <end position="497"/>
    </location>
    <ligand>
        <name>ATP</name>
        <dbReference type="ChEBI" id="CHEBI:30616"/>
    </ligand>
</feature>
<dbReference type="InterPro" id="IPR049163">
    <property type="entry name" value="Pif1-like_2B_dom"/>
</dbReference>
<dbReference type="GO" id="GO:0005524">
    <property type="term" value="F:ATP binding"/>
    <property type="evidence" value="ECO:0007669"/>
    <property type="project" value="UniProtKB-UniRule"/>
</dbReference>
<dbReference type="AlphaFoldDB" id="A0AAV9X1R8"/>
<keyword evidence="10 15" id="KW-0233">DNA recombination</keyword>
<comment type="subcellular location">
    <subcellularLocation>
        <location evidence="2">Nucleus</location>
        <location evidence="2">Nucleolus</location>
    </subcellularLocation>
    <subcellularLocation>
        <location evidence="15">Nucleus</location>
    </subcellularLocation>
    <subcellularLocation>
        <location evidence="15">Mitochondrion</location>
    </subcellularLocation>
</comment>
<keyword evidence="12 15" id="KW-0413">Isomerase</keyword>
<dbReference type="InterPro" id="IPR003593">
    <property type="entry name" value="AAA+_ATPase"/>
</dbReference>
<dbReference type="HAMAP" id="MF_03176">
    <property type="entry name" value="PIF1"/>
    <property type="match status" value="1"/>
</dbReference>
<feature type="compositionally biased region" description="Low complexity" evidence="16">
    <location>
        <begin position="210"/>
        <end position="222"/>
    </location>
</feature>
<evidence type="ECO:0000259" key="17">
    <source>
        <dbReference type="SMART" id="SM00382"/>
    </source>
</evidence>
<keyword evidence="19" id="KW-1185">Reference proteome</keyword>
<evidence type="ECO:0000256" key="8">
    <source>
        <dbReference type="ARBA" id="ARBA00023125"/>
    </source>
</evidence>
<evidence type="ECO:0000256" key="10">
    <source>
        <dbReference type="ARBA" id="ARBA00023172"/>
    </source>
</evidence>
<dbReference type="GO" id="GO:0043139">
    <property type="term" value="F:5'-3' DNA helicase activity"/>
    <property type="evidence" value="ECO:0007669"/>
    <property type="project" value="UniProtKB-UniRule"/>
</dbReference>
<accession>A0AAV9X1R8</accession>
<dbReference type="InterPro" id="IPR048293">
    <property type="entry name" value="PIF1_RRM3_pfh1"/>
</dbReference>
<dbReference type="CDD" id="cd18809">
    <property type="entry name" value="SF1_C_RecD"/>
    <property type="match status" value="1"/>
</dbReference>
<evidence type="ECO:0000313" key="18">
    <source>
        <dbReference type="EMBL" id="KAK6533385.1"/>
    </source>
</evidence>
<evidence type="ECO:0000256" key="5">
    <source>
        <dbReference type="ARBA" id="ARBA00022801"/>
    </source>
</evidence>
<comment type="cofactor">
    <cofactor evidence="1 15">
        <name>Mg(2+)</name>
        <dbReference type="ChEBI" id="CHEBI:18420"/>
    </cofactor>
</comment>
<keyword evidence="5 15" id="KW-0378">Hydrolase</keyword>
<dbReference type="GO" id="GO:0006281">
    <property type="term" value="P:DNA repair"/>
    <property type="evidence" value="ECO:0007669"/>
    <property type="project" value="UniProtKB-UniRule"/>
</dbReference>
<dbReference type="Pfam" id="PF05970">
    <property type="entry name" value="PIF1"/>
    <property type="match status" value="1"/>
</dbReference>
<dbReference type="GO" id="GO:0016787">
    <property type="term" value="F:hydrolase activity"/>
    <property type="evidence" value="ECO:0007669"/>
    <property type="project" value="UniProtKB-KW"/>
</dbReference>
<feature type="compositionally biased region" description="Basic and acidic residues" evidence="16">
    <location>
        <begin position="263"/>
        <end position="274"/>
    </location>
</feature>
<dbReference type="GO" id="GO:0006310">
    <property type="term" value="P:DNA recombination"/>
    <property type="evidence" value="ECO:0007669"/>
    <property type="project" value="UniProtKB-UniRule"/>
</dbReference>
<keyword evidence="9 15" id="KW-0496">Mitochondrion</keyword>
<evidence type="ECO:0000256" key="3">
    <source>
        <dbReference type="ARBA" id="ARBA00022741"/>
    </source>
</evidence>
<evidence type="ECO:0000256" key="15">
    <source>
        <dbReference type="HAMAP-Rule" id="MF_03176"/>
    </source>
</evidence>
<name>A0AAV9X1R8_9PEZI</name>